<keyword evidence="7" id="KW-0057">Aromatic amino acid biosynthesis</keyword>
<keyword evidence="12" id="KW-1185">Reference proteome</keyword>
<keyword evidence="8 11" id="KW-0456">Lyase</keyword>
<evidence type="ECO:0000313" key="12">
    <source>
        <dbReference type="Proteomes" id="UP000424462"/>
    </source>
</evidence>
<evidence type="ECO:0000256" key="9">
    <source>
        <dbReference type="SAM" id="MobiDB-lite"/>
    </source>
</evidence>
<dbReference type="Pfam" id="PF00218">
    <property type="entry name" value="IGPS"/>
    <property type="match status" value="1"/>
</dbReference>
<feature type="region of interest" description="Disordered" evidence="9">
    <location>
        <begin position="257"/>
        <end position="278"/>
    </location>
</feature>
<dbReference type="InterPro" id="IPR013798">
    <property type="entry name" value="Indole-3-glycerol_P_synth_dom"/>
</dbReference>
<accession>A0A6B8WA74</accession>
<evidence type="ECO:0000256" key="1">
    <source>
        <dbReference type="ARBA" id="ARBA00001633"/>
    </source>
</evidence>
<proteinExistence type="predicted"/>
<dbReference type="EC" id="4.1.1.48" evidence="3"/>
<evidence type="ECO:0000313" key="11">
    <source>
        <dbReference type="EMBL" id="QGU07746.1"/>
    </source>
</evidence>
<dbReference type="Gene3D" id="3.20.20.70">
    <property type="entry name" value="Aldolase class I"/>
    <property type="match status" value="1"/>
</dbReference>
<dbReference type="RefSeq" id="WP_156231200.1">
    <property type="nucleotide sequence ID" value="NZ_CP046455.1"/>
</dbReference>
<keyword evidence="5" id="KW-0210">Decarboxylase</keyword>
<gene>
    <name evidence="11" type="primary">trpC1</name>
    <name evidence="11" type="ORF">COCCU_09110</name>
</gene>
<keyword evidence="6" id="KW-0822">Tryptophan biosynthesis</keyword>
<evidence type="ECO:0000256" key="2">
    <source>
        <dbReference type="ARBA" id="ARBA00004696"/>
    </source>
</evidence>
<dbReference type="InterPro" id="IPR013785">
    <property type="entry name" value="Aldolase_TIM"/>
</dbReference>
<protein>
    <recommendedName>
        <fullName evidence="3">indole-3-glycerol-phosphate synthase</fullName>
        <ecNumber evidence="3">4.1.1.48</ecNumber>
    </recommendedName>
</protein>
<dbReference type="KEGG" id="cok:COCCU_09110"/>
<name>A0A6B8WA74_9CORY</name>
<dbReference type="GO" id="GO:0004640">
    <property type="term" value="F:phosphoribosylanthranilate isomerase activity"/>
    <property type="evidence" value="ECO:0007669"/>
    <property type="project" value="TreeGrafter"/>
</dbReference>
<sequence length="278" mass="29431">MNAAAHVERILAEVTQDVAAREAVVPFKEIKALSRSVDPARDAVSALLSRGCGVIAEIKRAIPGRGPIAEVASIPDLAREFEKGGASLIACHTDRLYHQGSLSDMAAAHDAVSVPIICRDLIVDPYQIHEARFHGADVVPLQVAMLDQHRMESLFDRIESLGMLAMLEVRTPAEAEIAVALGARLIGVNARRLGGVEINRAAFAEIVPLLPAENIRVAMSGVSSPAELLSYAAAGADAVVIGERLMTSDTPGSLTRTLVATGQHPSCPGRRPPESHIA</sequence>
<dbReference type="SUPFAM" id="SSF51366">
    <property type="entry name" value="Ribulose-phoshate binding barrel"/>
    <property type="match status" value="1"/>
</dbReference>
<dbReference type="GO" id="GO:0000162">
    <property type="term" value="P:L-tryptophan biosynthetic process"/>
    <property type="evidence" value="ECO:0007669"/>
    <property type="project" value="UniProtKB-UniPathway"/>
</dbReference>
<organism evidence="11 12">
    <name type="scientific">Corynebacterium occultum</name>
    <dbReference type="NCBI Taxonomy" id="2675219"/>
    <lineage>
        <taxon>Bacteria</taxon>
        <taxon>Bacillati</taxon>
        <taxon>Actinomycetota</taxon>
        <taxon>Actinomycetes</taxon>
        <taxon>Mycobacteriales</taxon>
        <taxon>Corynebacteriaceae</taxon>
        <taxon>Corynebacterium</taxon>
    </lineage>
</organism>
<evidence type="ECO:0000256" key="4">
    <source>
        <dbReference type="ARBA" id="ARBA00022605"/>
    </source>
</evidence>
<evidence type="ECO:0000256" key="3">
    <source>
        <dbReference type="ARBA" id="ARBA00012362"/>
    </source>
</evidence>
<dbReference type="GO" id="GO:0004425">
    <property type="term" value="F:indole-3-glycerol-phosphate synthase activity"/>
    <property type="evidence" value="ECO:0007669"/>
    <property type="project" value="UniProtKB-EC"/>
</dbReference>
<dbReference type="AlphaFoldDB" id="A0A6B8WA74"/>
<reference evidence="11 12" key="1">
    <citation type="submission" date="2019-11" db="EMBL/GenBank/DDBJ databases">
        <title>Complete genome sequence of Corynebacterium kalinowskii 1959, a novel Corynebacterium species isolated from soil of a small paddock in Vilsendorf, Germany.</title>
        <authorList>
            <person name="Schaffert L."/>
            <person name="Ruwe M."/>
            <person name="Milse J."/>
            <person name="Hanuschka K."/>
            <person name="Ortseifen V."/>
            <person name="Droste J."/>
            <person name="Brandt D."/>
            <person name="Schlueter L."/>
            <person name="Kutter Y."/>
            <person name="Vinke S."/>
            <person name="Viehoefer P."/>
            <person name="Jacob L."/>
            <person name="Luebke N.-C."/>
            <person name="Schulte-Berndt E."/>
            <person name="Hain C."/>
            <person name="Linder M."/>
            <person name="Schmidt P."/>
            <person name="Wollenschlaeger L."/>
            <person name="Luttermann T."/>
            <person name="Thieme E."/>
            <person name="Hassa J."/>
            <person name="Haak M."/>
            <person name="Wittchen M."/>
            <person name="Mentz A."/>
            <person name="Persicke M."/>
            <person name="Busche T."/>
            <person name="Ruckert C."/>
        </authorList>
    </citation>
    <scope>NUCLEOTIDE SEQUENCE [LARGE SCALE GENOMIC DNA]</scope>
    <source>
        <strain evidence="11 12">2039</strain>
    </source>
</reference>
<dbReference type="PANTHER" id="PTHR22854:SF2">
    <property type="entry name" value="INDOLE-3-GLYCEROL-PHOSPHATE SYNTHASE"/>
    <property type="match status" value="1"/>
</dbReference>
<dbReference type="CDD" id="cd00331">
    <property type="entry name" value="IGPS"/>
    <property type="match status" value="1"/>
</dbReference>
<evidence type="ECO:0000256" key="6">
    <source>
        <dbReference type="ARBA" id="ARBA00022822"/>
    </source>
</evidence>
<comment type="catalytic activity">
    <reaction evidence="1">
        <text>1-(2-carboxyphenylamino)-1-deoxy-D-ribulose 5-phosphate + H(+) = (1S,2R)-1-C-(indol-3-yl)glycerol 3-phosphate + CO2 + H2O</text>
        <dbReference type="Rhea" id="RHEA:23476"/>
        <dbReference type="ChEBI" id="CHEBI:15377"/>
        <dbReference type="ChEBI" id="CHEBI:15378"/>
        <dbReference type="ChEBI" id="CHEBI:16526"/>
        <dbReference type="ChEBI" id="CHEBI:58613"/>
        <dbReference type="ChEBI" id="CHEBI:58866"/>
        <dbReference type="EC" id="4.1.1.48"/>
    </reaction>
</comment>
<dbReference type="EMBL" id="CP046455">
    <property type="protein sequence ID" value="QGU07746.1"/>
    <property type="molecule type" value="Genomic_DNA"/>
</dbReference>
<evidence type="ECO:0000256" key="8">
    <source>
        <dbReference type="ARBA" id="ARBA00023239"/>
    </source>
</evidence>
<evidence type="ECO:0000259" key="10">
    <source>
        <dbReference type="Pfam" id="PF00218"/>
    </source>
</evidence>
<feature type="domain" description="Indole-3-glycerol phosphate synthase" evidence="10">
    <location>
        <begin position="8"/>
        <end position="255"/>
    </location>
</feature>
<dbReference type="InterPro" id="IPR011060">
    <property type="entry name" value="RibuloseP-bd_barrel"/>
</dbReference>
<dbReference type="Proteomes" id="UP000424462">
    <property type="component" value="Chromosome"/>
</dbReference>
<dbReference type="PANTHER" id="PTHR22854">
    <property type="entry name" value="TRYPTOPHAN BIOSYNTHESIS PROTEIN"/>
    <property type="match status" value="1"/>
</dbReference>
<evidence type="ECO:0000256" key="7">
    <source>
        <dbReference type="ARBA" id="ARBA00023141"/>
    </source>
</evidence>
<evidence type="ECO:0000256" key="5">
    <source>
        <dbReference type="ARBA" id="ARBA00022793"/>
    </source>
</evidence>
<dbReference type="InterPro" id="IPR045186">
    <property type="entry name" value="Indole-3-glycerol_P_synth"/>
</dbReference>
<keyword evidence="4" id="KW-0028">Amino-acid biosynthesis</keyword>
<dbReference type="UniPathway" id="UPA00035">
    <property type="reaction ID" value="UER00043"/>
</dbReference>
<comment type="pathway">
    <text evidence="2">Amino-acid biosynthesis; L-tryptophan biosynthesis; L-tryptophan from chorismate: step 4/5.</text>
</comment>